<dbReference type="AlphaFoldDB" id="A0A368Y1V4"/>
<proteinExistence type="predicted"/>
<dbReference type="Proteomes" id="UP000252884">
    <property type="component" value="Unassembled WGS sequence"/>
</dbReference>
<gene>
    <name evidence="1" type="ORF">DES41_102395</name>
</gene>
<evidence type="ECO:0000313" key="1">
    <source>
        <dbReference type="EMBL" id="RCW74075.1"/>
    </source>
</evidence>
<organism evidence="1 2">
    <name type="scientific">Pseudorhodoferax soli</name>
    <dbReference type="NCBI Taxonomy" id="545864"/>
    <lineage>
        <taxon>Bacteria</taxon>
        <taxon>Pseudomonadati</taxon>
        <taxon>Pseudomonadota</taxon>
        <taxon>Betaproteobacteria</taxon>
        <taxon>Burkholderiales</taxon>
        <taxon>Comamonadaceae</taxon>
    </lineage>
</organism>
<dbReference type="EMBL" id="QPJK01000002">
    <property type="protein sequence ID" value="RCW74075.1"/>
    <property type="molecule type" value="Genomic_DNA"/>
</dbReference>
<accession>A0A368Y1V4</accession>
<evidence type="ECO:0000313" key="2">
    <source>
        <dbReference type="Proteomes" id="UP000252884"/>
    </source>
</evidence>
<keyword evidence="2" id="KW-1185">Reference proteome</keyword>
<sequence>MREDYGWNFFHDLRYEHEWNIGPDFSTRYGVGTRRFPYDGVYETKGYIYLHATWRF</sequence>
<reference evidence="1 2" key="1">
    <citation type="submission" date="2018-07" db="EMBL/GenBank/DDBJ databases">
        <title>Genomic Encyclopedia of Type Strains, Phase IV (KMG-IV): sequencing the most valuable type-strain genomes for metagenomic binning, comparative biology and taxonomic classification.</title>
        <authorList>
            <person name="Goeker M."/>
        </authorList>
    </citation>
    <scope>NUCLEOTIDE SEQUENCE [LARGE SCALE GENOMIC DNA]</scope>
    <source>
        <strain evidence="1 2">DSM 21634</strain>
    </source>
</reference>
<protein>
    <submittedName>
        <fullName evidence="1">Uncharacterized protein</fullName>
    </submittedName>
</protein>
<comment type="caution">
    <text evidence="1">The sequence shown here is derived from an EMBL/GenBank/DDBJ whole genome shotgun (WGS) entry which is preliminary data.</text>
</comment>
<name>A0A368Y1V4_9BURK</name>